<sequence>MVLPMLATQQLGQGSRLCPHSVLLASMENLCVWWVSGCRSYSIFSCLNSGPSTLPVSRLVAPWGWALRMTGGRSQAAQEAGKSQISLSNRRQKAKSRKLLIQVNSHLKVKPEDFRFRLFKAVDKIQRYNAFFNKSENSTCETSKILKTEIYKYNLRHYISVDSVPLHNVGIFYIFEELFGTLLFTLPFRKAEDKTGKIAVKS</sequence>
<protein>
    <submittedName>
        <fullName evidence="2">Uncharacterized protein LOC108494612</fullName>
    </submittedName>
</protein>
<dbReference type="AlphaFoldDB" id="A0A6J0GSB9"/>
<evidence type="ECO:0000313" key="2">
    <source>
        <dbReference type="RefSeq" id="XP_017664847.1"/>
    </source>
</evidence>
<accession>A0A6J0GSB9</accession>
<dbReference type="RefSeq" id="XP_017664847.1">
    <property type="nucleotide sequence ID" value="XM_017809358.1"/>
</dbReference>
<evidence type="ECO:0000313" key="1">
    <source>
        <dbReference type="Proteomes" id="UP000504624"/>
    </source>
</evidence>
<reference evidence="2" key="1">
    <citation type="submission" date="2025-08" db="UniProtKB">
        <authorList>
            <consortium name="RefSeq"/>
        </authorList>
    </citation>
    <scope>IDENTIFICATION</scope>
</reference>
<dbReference type="Proteomes" id="UP000504624">
    <property type="component" value="Unplaced"/>
</dbReference>
<organism evidence="1 2">
    <name type="scientific">Lepidothrix coronata</name>
    <name type="common">blue-crowned manakin</name>
    <dbReference type="NCBI Taxonomy" id="321398"/>
    <lineage>
        <taxon>Eukaryota</taxon>
        <taxon>Metazoa</taxon>
        <taxon>Chordata</taxon>
        <taxon>Craniata</taxon>
        <taxon>Vertebrata</taxon>
        <taxon>Euteleostomi</taxon>
        <taxon>Archelosauria</taxon>
        <taxon>Archosauria</taxon>
        <taxon>Dinosauria</taxon>
        <taxon>Saurischia</taxon>
        <taxon>Theropoda</taxon>
        <taxon>Coelurosauria</taxon>
        <taxon>Aves</taxon>
        <taxon>Neognathae</taxon>
        <taxon>Neoaves</taxon>
        <taxon>Telluraves</taxon>
        <taxon>Australaves</taxon>
        <taxon>Passeriformes</taxon>
        <taxon>Pipridae</taxon>
        <taxon>Lepidothrix</taxon>
    </lineage>
</organism>
<keyword evidence="1" id="KW-1185">Reference proteome</keyword>
<name>A0A6J0GSB9_9PASS</name>
<gene>
    <name evidence="2" type="primary">LOC108494612</name>
</gene>
<dbReference type="GeneID" id="108494612"/>
<proteinExistence type="predicted"/>